<organism evidence="7">
    <name type="scientific">freshwater metagenome</name>
    <dbReference type="NCBI Taxonomy" id="449393"/>
    <lineage>
        <taxon>unclassified sequences</taxon>
        <taxon>metagenomes</taxon>
        <taxon>ecological metagenomes</taxon>
    </lineage>
</organism>
<evidence type="ECO:0000259" key="6">
    <source>
        <dbReference type="Pfam" id="PF16912"/>
    </source>
</evidence>
<protein>
    <submittedName>
        <fullName evidence="7">Unannotated protein</fullName>
    </submittedName>
</protein>
<dbReference type="InterPro" id="IPR011032">
    <property type="entry name" value="GroES-like_sf"/>
</dbReference>
<evidence type="ECO:0000256" key="4">
    <source>
        <dbReference type="ARBA" id="ARBA00023002"/>
    </source>
</evidence>
<dbReference type="Pfam" id="PF16912">
    <property type="entry name" value="Glu_dehyd_C"/>
    <property type="match status" value="1"/>
</dbReference>
<dbReference type="Gene3D" id="3.40.50.720">
    <property type="entry name" value="NAD(P)-binding Rossmann-like Domain"/>
    <property type="match status" value="1"/>
</dbReference>
<dbReference type="GO" id="GO:0046872">
    <property type="term" value="F:metal ion binding"/>
    <property type="evidence" value="ECO:0007669"/>
    <property type="project" value="UniProtKB-KW"/>
</dbReference>
<evidence type="ECO:0000313" key="7">
    <source>
        <dbReference type="EMBL" id="CAB4825731.1"/>
    </source>
</evidence>
<dbReference type="InterPro" id="IPR013154">
    <property type="entry name" value="ADH-like_N"/>
</dbReference>
<keyword evidence="3" id="KW-0862">Zinc</keyword>
<dbReference type="PANTHER" id="PTHR43401">
    <property type="entry name" value="L-THREONINE 3-DEHYDROGENASE"/>
    <property type="match status" value="1"/>
</dbReference>
<evidence type="ECO:0000259" key="5">
    <source>
        <dbReference type="Pfam" id="PF08240"/>
    </source>
</evidence>
<dbReference type="InterPro" id="IPR050129">
    <property type="entry name" value="Zn_alcohol_dh"/>
</dbReference>
<dbReference type="AlphaFoldDB" id="A0A6J6ZYV8"/>
<proteinExistence type="predicted"/>
<dbReference type="EMBL" id="CAFABF010000020">
    <property type="protein sequence ID" value="CAB4825731.1"/>
    <property type="molecule type" value="Genomic_DNA"/>
</dbReference>
<dbReference type="InterPro" id="IPR031640">
    <property type="entry name" value="Glu_dehyd_C"/>
</dbReference>
<sequence length="338" mass="37323">MKTISLTAPGSISVIEQEVDHSFTKMAVVRVISSGICAADSYLWSGKHPWDISYPIVPGHEIFGEVIEIDEESKNRFKPGTKVAVQVNVPCYKCELCLKSKFNMCVSRKHFGSTFKGAFAEEIAIPVGARMHAYADEINDLIGGLSETMANAIYCSRKVDLEGEKDVLILGMGSIGACLAQYLKTTYPLLNITVLTSSEEKKNRLKMLGISATSLKEISKLEDHFDVVFETSGFTDNFKAGLSALKPTGIAMVYGVFQSEMLFDFNQVSEFKELTLVGGHLADDASFDLSTSFLTKHQNELDYLISNIVGFENFTSAFSDSKFSQFKTIFQPTHRSEA</sequence>
<comment type="cofactor">
    <cofactor evidence="1">
        <name>Zn(2+)</name>
        <dbReference type="ChEBI" id="CHEBI:29105"/>
    </cofactor>
</comment>
<dbReference type="PANTHER" id="PTHR43401:SF2">
    <property type="entry name" value="L-THREONINE 3-DEHYDROGENASE"/>
    <property type="match status" value="1"/>
</dbReference>
<dbReference type="CDD" id="cd05188">
    <property type="entry name" value="MDR"/>
    <property type="match status" value="1"/>
</dbReference>
<feature type="domain" description="Glucose dehydrogenase C-terminal" evidence="6">
    <location>
        <begin position="165"/>
        <end position="330"/>
    </location>
</feature>
<keyword evidence="2" id="KW-0479">Metal-binding</keyword>
<dbReference type="GO" id="GO:0016491">
    <property type="term" value="F:oxidoreductase activity"/>
    <property type="evidence" value="ECO:0007669"/>
    <property type="project" value="UniProtKB-KW"/>
</dbReference>
<dbReference type="SUPFAM" id="SSF51735">
    <property type="entry name" value="NAD(P)-binding Rossmann-fold domains"/>
    <property type="match status" value="1"/>
</dbReference>
<evidence type="ECO:0000256" key="3">
    <source>
        <dbReference type="ARBA" id="ARBA00022833"/>
    </source>
</evidence>
<evidence type="ECO:0000256" key="2">
    <source>
        <dbReference type="ARBA" id="ARBA00022723"/>
    </source>
</evidence>
<name>A0A6J6ZYV8_9ZZZZ</name>
<accession>A0A6J6ZYV8</accession>
<dbReference type="SUPFAM" id="SSF50129">
    <property type="entry name" value="GroES-like"/>
    <property type="match status" value="1"/>
</dbReference>
<evidence type="ECO:0000256" key="1">
    <source>
        <dbReference type="ARBA" id="ARBA00001947"/>
    </source>
</evidence>
<dbReference type="Gene3D" id="3.90.180.10">
    <property type="entry name" value="Medium-chain alcohol dehydrogenases, catalytic domain"/>
    <property type="match status" value="1"/>
</dbReference>
<keyword evidence="4" id="KW-0560">Oxidoreductase</keyword>
<dbReference type="InterPro" id="IPR036291">
    <property type="entry name" value="NAD(P)-bd_dom_sf"/>
</dbReference>
<dbReference type="Pfam" id="PF08240">
    <property type="entry name" value="ADH_N"/>
    <property type="match status" value="1"/>
</dbReference>
<feature type="domain" description="Alcohol dehydrogenase-like N-terminal" evidence="5">
    <location>
        <begin position="27"/>
        <end position="127"/>
    </location>
</feature>
<reference evidence="7" key="1">
    <citation type="submission" date="2020-05" db="EMBL/GenBank/DDBJ databases">
        <authorList>
            <person name="Chiriac C."/>
            <person name="Salcher M."/>
            <person name="Ghai R."/>
            <person name="Kavagutti S V."/>
        </authorList>
    </citation>
    <scope>NUCLEOTIDE SEQUENCE</scope>
</reference>
<gene>
    <name evidence="7" type="ORF">UFOPK3167_00594</name>
</gene>